<evidence type="ECO:0000313" key="1">
    <source>
        <dbReference type="EMBL" id="KAI0040109.1"/>
    </source>
</evidence>
<dbReference type="Proteomes" id="UP000814033">
    <property type="component" value="Unassembled WGS sequence"/>
</dbReference>
<sequence>MVGQSDDEAAPPPPGRPSRAAPPPRSAPPPPQPEPIEPSAVGQWELPSIPTGALDFGDSGATSDLSASAWSEDSTAYPSTAPTSIAPPSAEHTRRPSAQPSLAPVPPTHLTPDELKALWGRVGVQVHEAALSLLERSKRALVGNGSYAGFVGAVLEQVPNALPPQSASEYGYLVYAQTGGAVRTRASEILPGDVIVLEEAKLKGHKGLHNYSVIAGEGLPCVGVVSEYDAKKLKVKALQANQHVGQATVESVSYRLEDLKSGSIKVRIHPPLIVM</sequence>
<reference evidence="1" key="1">
    <citation type="submission" date="2021-02" db="EMBL/GenBank/DDBJ databases">
        <authorList>
            <consortium name="DOE Joint Genome Institute"/>
            <person name="Ahrendt S."/>
            <person name="Looney B.P."/>
            <person name="Miyauchi S."/>
            <person name="Morin E."/>
            <person name="Drula E."/>
            <person name="Courty P.E."/>
            <person name="Chicoki N."/>
            <person name="Fauchery L."/>
            <person name="Kohler A."/>
            <person name="Kuo A."/>
            <person name="Labutti K."/>
            <person name="Pangilinan J."/>
            <person name="Lipzen A."/>
            <person name="Riley R."/>
            <person name="Andreopoulos W."/>
            <person name="He G."/>
            <person name="Johnson J."/>
            <person name="Barry K.W."/>
            <person name="Grigoriev I.V."/>
            <person name="Nagy L."/>
            <person name="Hibbett D."/>
            <person name="Henrissat B."/>
            <person name="Matheny P.B."/>
            <person name="Labbe J."/>
            <person name="Martin F."/>
        </authorList>
    </citation>
    <scope>NUCLEOTIDE SEQUENCE</scope>
    <source>
        <strain evidence="1">FP105234-sp</strain>
    </source>
</reference>
<accession>A0ACB8R7Q0</accession>
<organism evidence="1 2">
    <name type="scientific">Auriscalpium vulgare</name>
    <dbReference type="NCBI Taxonomy" id="40419"/>
    <lineage>
        <taxon>Eukaryota</taxon>
        <taxon>Fungi</taxon>
        <taxon>Dikarya</taxon>
        <taxon>Basidiomycota</taxon>
        <taxon>Agaricomycotina</taxon>
        <taxon>Agaricomycetes</taxon>
        <taxon>Russulales</taxon>
        <taxon>Auriscalpiaceae</taxon>
        <taxon>Auriscalpium</taxon>
    </lineage>
</organism>
<evidence type="ECO:0000313" key="2">
    <source>
        <dbReference type="Proteomes" id="UP000814033"/>
    </source>
</evidence>
<keyword evidence="2" id="KW-1185">Reference proteome</keyword>
<proteinExistence type="predicted"/>
<name>A0ACB8R7Q0_9AGAM</name>
<comment type="caution">
    <text evidence="1">The sequence shown here is derived from an EMBL/GenBank/DDBJ whole genome shotgun (WGS) entry which is preliminary data.</text>
</comment>
<protein>
    <submittedName>
        <fullName evidence="1">Uncharacterized protein</fullName>
    </submittedName>
</protein>
<reference evidence="1" key="2">
    <citation type="journal article" date="2022" name="New Phytol.">
        <title>Evolutionary transition to the ectomycorrhizal habit in the genomes of a hyperdiverse lineage of mushroom-forming fungi.</title>
        <authorList>
            <person name="Looney B."/>
            <person name="Miyauchi S."/>
            <person name="Morin E."/>
            <person name="Drula E."/>
            <person name="Courty P.E."/>
            <person name="Kohler A."/>
            <person name="Kuo A."/>
            <person name="LaButti K."/>
            <person name="Pangilinan J."/>
            <person name="Lipzen A."/>
            <person name="Riley R."/>
            <person name="Andreopoulos W."/>
            <person name="He G."/>
            <person name="Johnson J."/>
            <person name="Nolan M."/>
            <person name="Tritt A."/>
            <person name="Barry K.W."/>
            <person name="Grigoriev I.V."/>
            <person name="Nagy L.G."/>
            <person name="Hibbett D."/>
            <person name="Henrissat B."/>
            <person name="Matheny P.B."/>
            <person name="Labbe J."/>
            <person name="Martin F.M."/>
        </authorList>
    </citation>
    <scope>NUCLEOTIDE SEQUENCE</scope>
    <source>
        <strain evidence="1">FP105234-sp</strain>
    </source>
</reference>
<gene>
    <name evidence="1" type="ORF">FA95DRAFT_1503312</name>
</gene>
<dbReference type="EMBL" id="MU276227">
    <property type="protein sequence ID" value="KAI0040109.1"/>
    <property type="molecule type" value="Genomic_DNA"/>
</dbReference>